<evidence type="ECO:0000313" key="4">
    <source>
        <dbReference type="Proteomes" id="UP000676310"/>
    </source>
</evidence>
<dbReference type="AlphaFoldDB" id="A0A8J2IBN6"/>
<name>A0A8J2IBN6_9PLEO</name>
<gene>
    <name evidence="3" type="ORF">ALTATR162_LOCUS11794</name>
</gene>
<proteinExistence type="predicted"/>
<evidence type="ECO:0000313" key="3">
    <source>
        <dbReference type="EMBL" id="CAG5187805.1"/>
    </source>
</evidence>
<comment type="caution">
    <text evidence="3">The sequence shown here is derived from an EMBL/GenBank/DDBJ whole genome shotgun (WGS) entry which is preliminary data.</text>
</comment>
<feature type="region of interest" description="Disordered" evidence="1">
    <location>
        <begin position="201"/>
        <end position="239"/>
    </location>
</feature>
<reference evidence="3" key="1">
    <citation type="submission" date="2021-05" db="EMBL/GenBank/DDBJ databases">
        <authorList>
            <person name="Stam R."/>
        </authorList>
    </citation>
    <scope>NUCLEOTIDE SEQUENCE</scope>
    <source>
        <strain evidence="3">CS162</strain>
    </source>
</reference>
<dbReference type="GeneID" id="67012105"/>
<keyword evidence="2" id="KW-1133">Transmembrane helix</keyword>
<feature type="region of interest" description="Disordered" evidence="1">
    <location>
        <begin position="127"/>
        <end position="146"/>
    </location>
</feature>
<dbReference type="Proteomes" id="UP000676310">
    <property type="component" value="Unassembled WGS sequence"/>
</dbReference>
<keyword evidence="2" id="KW-0472">Membrane</keyword>
<dbReference type="OrthoDB" id="3688308at2759"/>
<feature type="region of interest" description="Disordered" evidence="1">
    <location>
        <begin position="152"/>
        <end position="182"/>
    </location>
</feature>
<organism evidence="3 4">
    <name type="scientific">Alternaria atra</name>
    <dbReference type="NCBI Taxonomy" id="119953"/>
    <lineage>
        <taxon>Eukaryota</taxon>
        <taxon>Fungi</taxon>
        <taxon>Dikarya</taxon>
        <taxon>Ascomycota</taxon>
        <taxon>Pezizomycotina</taxon>
        <taxon>Dothideomycetes</taxon>
        <taxon>Pleosporomycetidae</taxon>
        <taxon>Pleosporales</taxon>
        <taxon>Pleosporineae</taxon>
        <taxon>Pleosporaceae</taxon>
        <taxon>Alternaria</taxon>
        <taxon>Alternaria sect. Ulocladioides</taxon>
    </lineage>
</organism>
<feature type="compositionally biased region" description="Acidic residues" evidence="1">
    <location>
        <begin position="201"/>
        <end position="228"/>
    </location>
</feature>
<keyword evidence="2" id="KW-0812">Transmembrane</keyword>
<sequence length="277" mass="30205">MEAYLPPRYYEPHDGLLIIALAMSFVMFVLIASYKVAAYGITAKSSPEIGMSKKELQDLVSKAVRGEVGILERRTAARASLLDEAIDMVHQHEVCIAALEEKYDKAMEDMGALRALVNITTPNNPLAIPSVQSPPSECSSWAPSYHPYNSDDGSIYSVEDYESEPRVSSLPDQAPEVSSHQLDSALGDELAELGGWGLDLEASEEDEDGNTTDQDAESETDDEYDEPEPSVPCTRSELKVGRKPIRPLSKCKTKGPSTLQGLVGRSSGMFFVTEPNS</sequence>
<accession>A0A8J2IBN6</accession>
<feature type="compositionally biased region" description="Polar residues" evidence="1">
    <location>
        <begin position="127"/>
        <end position="142"/>
    </location>
</feature>
<dbReference type="EMBL" id="CAJRGZ010000032">
    <property type="protein sequence ID" value="CAG5187805.1"/>
    <property type="molecule type" value="Genomic_DNA"/>
</dbReference>
<protein>
    <submittedName>
        <fullName evidence="3">Uncharacterized protein</fullName>
    </submittedName>
</protein>
<evidence type="ECO:0000256" key="2">
    <source>
        <dbReference type="SAM" id="Phobius"/>
    </source>
</evidence>
<dbReference type="RefSeq" id="XP_043175371.1">
    <property type="nucleotide sequence ID" value="XM_043319436.1"/>
</dbReference>
<keyword evidence="4" id="KW-1185">Reference proteome</keyword>
<evidence type="ECO:0000256" key="1">
    <source>
        <dbReference type="SAM" id="MobiDB-lite"/>
    </source>
</evidence>
<feature type="transmembrane region" description="Helical" evidence="2">
    <location>
        <begin position="15"/>
        <end position="34"/>
    </location>
</feature>